<proteinExistence type="predicted"/>
<comment type="caution">
    <text evidence="9">The sequence shown here is derived from an EMBL/GenBank/DDBJ whole genome shotgun (WGS) entry which is preliminary data.</text>
</comment>
<dbReference type="PANTHER" id="PTHR45918">
    <property type="entry name" value="ALPHA-1,3/1,6-MANNOSYLTRANSFERASE ALG2"/>
    <property type="match status" value="1"/>
</dbReference>
<dbReference type="GO" id="GO:0005789">
    <property type="term" value="C:endoplasmic reticulum membrane"/>
    <property type="evidence" value="ECO:0007669"/>
    <property type="project" value="UniProtKB-SubCell"/>
</dbReference>
<dbReference type="PANTHER" id="PTHR45918:SF1">
    <property type="entry name" value="ALPHA-1,3_1,6-MANNOSYLTRANSFERASE ALG2"/>
    <property type="match status" value="1"/>
</dbReference>
<keyword evidence="3" id="KW-0808">Transferase</keyword>
<dbReference type="AlphaFoldDB" id="A0A8E0RSW5"/>
<keyword evidence="7" id="KW-0472">Membrane</keyword>
<name>A0A8E0RSW5_9TREM</name>
<evidence type="ECO:0000313" key="10">
    <source>
        <dbReference type="Proteomes" id="UP000728185"/>
    </source>
</evidence>
<organism evidence="9 10">
    <name type="scientific">Fasciolopsis buskii</name>
    <dbReference type="NCBI Taxonomy" id="27845"/>
    <lineage>
        <taxon>Eukaryota</taxon>
        <taxon>Metazoa</taxon>
        <taxon>Spiralia</taxon>
        <taxon>Lophotrochozoa</taxon>
        <taxon>Platyhelminthes</taxon>
        <taxon>Trematoda</taxon>
        <taxon>Digenea</taxon>
        <taxon>Plagiorchiida</taxon>
        <taxon>Echinostomata</taxon>
        <taxon>Echinostomatoidea</taxon>
        <taxon>Fasciolidae</taxon>
        <taxon>Fasciolopsis</taxon>
    </lineage>
</organism>
<comment type="pathway">
    <text evidence="2">Protein modification; protein glycosylation.</text>
</comment>
<feature type="domain" description="Glycosyltransferase subfamily 4-like N-terminal" evidence="8">
    <location>
        <begin position="14"/>
        <end position="166"/>
    </location>
</feature>
<gene>
    <name evidence="9" type="ORF">FBUS_04679</name>
</gene>
<dbReference type="GO" id="GO:0004378">
    <property type="term" value="F:GDP-Man:Man(1)GlcNAc(2)-PP-Dol alpha-1,3-mannosyltransferase activity"/>
    <property type="evidence" value="ECO:0007669"/>
    <property type="project" value="InterPro"/>
</dbReference>
<dbReference type="EMBL" id="LUCM01005536">
    <property type="protein sequence ID" value="KAA0192658.1"/>
    <property type="molecule type" value="Genomic_DNA"/>
</dbReference>
<reference evidence="9" key="1">
    <citation type="submission" date="2019-05" db="EMBL/GenBank/DDBJ databases">
        <title>Annotation for the trematode Fasciolopsis buski.</title>
        <authorList>
            <person name="Choi Y.-J."/>
        </authorList>
    </citation>
    <scope>NUCLEOTIDE SEQUENCE</scope>
    <source>
        <strain evidence="9">HT</strain>
        <tissue evidence="9">Whole worm</tissue>
    </source>
</reference>
<evidence type="ECO:0000256" key="1">
    <source>
        <dbReference type="ARBA" id="ARBA00004586"/>
    </source>
</evidence>
<keyword evidence="4" id="KW-0812">Transmembrane</keyword>
<accession>A0A8E0RSW5</accession>
<dbReference type="Pfam" id="PF13439">
    <property type="entry name" value="Glyco_transf_4"/>
    <property type="match status" value="1"/>
</dbReference>
<evidence type="ECO:0000256" key="5">
    <source>
        <dbReference type="ARBA" id="ARBA00022824"/>
    </source>
</evidence>
<evidence type="ECO:0000256" key="7">
    <source>
        <dbReference type="ARBA" id="ARBA00023136"/>
    </source>
</evidence>
<evidence type="ECO:0000256" key="2">
    <source>
        <dbReference type="ARBA" id="ARBA00004922"/>
    </source>
</evidence>
<protein>
    <submittedName>
        <fullName evidence="9">UDP-Glycosyltransferase superfamily protein</fullName>
    </submittedName>
</protein>
<evidence type="ECO:0000259" key="8">
    <source>
        <dbReference type="Pfam" id="PF13439"/>
    </source>
</evidence>
<dbReference type="Gene3D" id="3.40.50.2000">
    <property type="entry name" value="Glycogen Phosphorylase B"/>
    <property type="match status" value="1"/>
</dbReference>
<dbReference type="Proteomes" id="UP000728185">
    <property type="component" value="Unassembled WGS sequence"/>
</dbReference>
<keyword evidence="6" id="KW-1133">Transmembrane helix</keyword>
<dbReference type="InterPro" id="IPR027054">
    <property type="entry name" value="ALG2"/>
</dbReference>
<dbReference type="SUPFAM" id="SSF53756">
    <property type="entry name" value="UDP-Glycosyltransferase/glycogen phosphorylase"/>
    <property type="match status" value="1"/>
</dbReference>
<evidence type="ECO:0000256" key="6">
    <source>
        <dbReference type="ARBA" id="ARBA00022989"/>
    </source>
</evidence>
<evidence type="ECO:0000256" key="3">
    <source>
        <dbReference type="ARBA" id="ARBA00022679"/>
    </source>
</evidence>
<evidence type="ECO:0000256" key="4">
    <source>
        <dbReference type="ARBA" id="ARBA00022692"/>
    </source>
</evidence>
<keyword evidence="5" id="KW-0256">Endoplasmic reticulum</keyword>
<sequence>MYQRVVFLHPDLGIGGAERLIVDAAVAVSQSGYQVRMITNHYEPTHAFEETQKSELNVISVADWFPRAICGRFMAMCAYVRLLLASIYLILTCNKKTDIVVVDQISAPLPILNMAGFKTLFYCHFPDLLLTDRRSCLKNLYRILIDFVEERSVGWANKIVVNSKFTG</sequence>
<comment type="subcellular location">
    <subcellularLocation>
        <location evidence="1">Endoplasmic reticulum membrane</location>
    </subcellularLocation>
</comment>
<dbReference type="OrthoDB" id="448893at2759"/>
<dbReference type="InterPro" id="IPR028098">
    <property type="entry name" value="Glyco_trans_4-like_N"/>
</dbReference>
<keyword evidence="10" id="KW-1185">Reference proteome</keyword>
<evidence type="ECO:0000313" key="9">
    <source>
        <dbReference type="EMBL" id="KAA0192658.1"/>
    </source>
</evidence>